<dbReference type="InterPro" id="IPR036259">
    <property type="entry name" value="MFS_trans_sf"/>
</dbReference>
<dbReference type="PANTHER" id="PTHR42718">
    <property type="entry name" value="MAJOR FACILITATOR SUPERFAMILY MULTIDRUG TRANSPORTER MFSC"/>
    <property type="match status" value="1"/>
</dbReference>
<evidence type="ECO:0000256" key="1">
    <source>
        <dbReference type="ARBA" id="ARBA00004651"/>
    </source>
</evidence>
<name>A0A841CXF2_9PSEU</name>
<dbReference type="Gene3D" id="1.20.1250.20">
    <property type="entry name" value="MFS general substrate transporter like domains"/>
    <property type="match status" value="1"/>
</dbReference>
<evidence type="ECO:0000259" key="6">
    <source>
        <dbReference type="PROSITE" id="PS50850"/>
    </source>
</evidence>
<organism evidence="7 8">
    <name type="scientific">Saccharothrix tamanrassetensis</name>
    <dbReference type="NCBI Taxonomy" id="1051531"/>
    <lineage>
        <taxon>Bacteria</taxon>
        <taxon>Bacillati</taxon>
        <taxon>Actinomycetota</taxon>
        <taxon>Actinomycetes</taxon>
        <taxon>Pseudonocardiales</taxon>
        <taxon>Pseudonocardiaceae</taxon>
        <taxon>Saccharothrix</taxon>
    </lineage>
</organism>
<evidence type="ECO:0000256" key="3">
    <source>
        <dbReference type="ARBA" id="ARBA00022989"/>
    </source>
</evidence>
<evidence type="ECO:0000313" key="8">
    <source>
        <dbReference type="Proteomes" id="UP000547510"/>
    </source>
</evidence>
<dbReference type="EMBL" id="JACHJN010000018">
    <property type="protein sequence ID" value="MBB5960615.1"/>
    <property type="molecule type" value="Genomic_DNA"/>
</dbReference>
<accession>A0A841CXF2</accession>
<feature type="domain" description="Major facilitator superfamily (MFS) profile" evidence="6">
    <location>
        <begin position="1"/>
        <end position="327"/>
    </location>
</feature>
<protein>
    <recommendedName>
        <fullName evidence="6">Major facilitator superfamily (MFS) profile domain-containing protein</fullName>
    </recommendedName>
</protein>
<evidence type="ECO:0000256" key="2">
    <source>
        <dbReference type="ARBA" id="ARBA00022692"/>
    </source>
</evidence>
<feature type="transmembrane region" description="Helical" evidence="5">
    <location>
        <begin position="172"/>
        <end position="190"/>
    </location>
</feature>
<dbReference type="SUPFAM" id="SSF103473">
    <property type="entry name" value="MFS general substrate transporter"/>
    <property type="match status" value="1"/>
</dbReference>
<dbReference type="InterPro" id="IPR011701">
    <property type="entry name" value="MFS"/>
</dbReference>
<dbReference type="InterPro" id="IPR020846">
    <property type="entry name" value="MFS_dom"/>
</dbReference>
<evidence type="ECO:0000256" key="5">
    <source>
        <dbReference type="SAM" id="Phobius"/>
    </source>
</evidence>
<feature type="transmembrane region" description="Helical" evidence="5">
    <location>
        <begin position="6"/>
        <end position="27"/>
    </location>
</feature>
<sequence>MELFSWRAGFWATVPPAVVGIVTALLVVPESRAPRTARVDAPSVVLSAASLLALVWAIIESPGRGWTDTSVLAGYVVAAVLLTAFAARRARARHPMLPPALLRKPRVGMAALALAMMSFALYGALFVITLYLQGVLEYGPWEAGLRTLPLAVALTAGAGTALPLLSRHGEKPPILAGLGVVSAAFIALSTTDADSGYPHVLLFQLVAGFGAGLVATAGTETVMAATPADRAALGSAINDSTRQVGACLGVAVQGSILAAASTAHPPADASFPDVRTEAEHLPEPLRTRFLDDAREAFIDGMTSAATVAAIVTIAAAALIWRFLPHTARPLPRTPAHHDDSAC</sequence>
<feature type="transmembrane region" description="Helical" evidence="5">
    <location>
        <begin position="71"/>
        <end position="87"/>
    </location>
</feature>
<dbReference type="Proteomes" id="UP000547510">
    <property type="component" value="Unassembled WGS sequence"/>
</dbReference>
<feature type="transmembrane region" description="Helical" evidence="5">
    <location>
        <begin position="144"/>
        <end position="165"/>
    </location>
</feature>
<proteinExistence type="predicted"/>
<dbReference type="PANTHER" id="PTHR42718:SF42">
    <property type="entry name" value="EXPORT PROTEIN"/>
    <property type="match status" value="1"/>
</dbReference>
<keyword evidence="4 5" id="KW-0472">Membrane</keyword>
<comment type="caution">
    <text evidence="7">The sequence shown here is derived from an EMBL/GenBank/DDBJ whole genome shotgun (WGS) entry which is preliminary data.</text>
</comment>
<feature type="transmembrane region" description="Helical" evidence="5">
    <location>
        <begin position="196"/>
        <end position="215"/>
    </location>
</feature>
<keyword evidence="2 5" id="KW-0812">Transmembrane</keyword>
<feature type="transmembrane region" description="Helical" evidence="5">
    <location>
        <begin position="107"/>
        <end position="132"/>
    </location>
</feature>
<comment type="subcellular location">
    <subcellularLocation>
        <location evidence="1">Cell membrane</location>
        <topology evidence="1">Multi-pass membrane protein</topology>
    </subcellularLocation>
</comment>
<dbReference type="AlphaFoldDB" id="A0A841CXF2"/>
<reference evidence="7 8" key="1">
    <citation type="submission" date="2020-08" db="EMBL/GenBank/DDBJ databases">
        <title>Genomic Encyclopedia of Type Strains, Phase III (KMG-III): the genomes of soil and plant-associated and newly described type strains.</title>
        <authorList>
            <person name="Whitman W."/>
        </authorList>
    </citation>
    <scope>NUCLEOTIDE SEQUENCE [LARGE SCALE GENOMIC DNA]</scope>
    <source>
        <strain evidence="7 8">CECT 8640</strain>
    </source>
</reference>
<evidence type="ECO:0000313" key="7">
    <source>
        <dbReference type="EMBL" id="MBB5960615.1"/>
    </source>
</evidence>
<keyword evidence="8" id="KW-1185">Reference proteome</keyword>
<feature type="transmembrane region" description="Helical" evidence="5">
    <location>
        <begin position="296"/>
        <end position="323"/>
    </location>
</feature>
<feature type="transmembrane region" description="Helical" evidence="5">
    <location>
        <begin position="39"/>
        <end position="59"/>
    </location>
</feature>
<dbReference type="PROSITE" id="PS50850">
    <property type="entry name" value="MFS"/>
    <property type="match status" value="1"/>
</dbReference>
<keyword evidence="3 5" id="KW-1133">Transmembrane helix</keyword>
<dbReference type="Pfam" id="PF07690">
    <property type="entry name" value="MFS_1"/>
    <property type="match status" value="1"/>
</dbReference>
<evidence type="ECO:0000256" key="4">
    <source>
        <dbReference type="ARBA" id="ARBA00023136"/>
    </source>
</evidence>
<gene>
    <name evidence="7" type="ORF">FHS29_007243</name>
</gene>
<dbReference type="GO" id="GO:0005886">
    <property type="term" value="C:plasma membrane"/>
    <property type="evidence" value="ECO:0007669"/>
    <property type="project" value="UniProtKB-SubCell"/>
</dbReference>
<dbReference type="GO" id="GO:0022857">
    <property type="term" value="F:transmembrane transporter activity"/>
    <property type="evidence" value="ECO:0007669"/>
    <property type="project" value="InterPro"/>
</dbReference>